<evidence type="ECO:0000313" key="2">
    <source>
        <dbReference type="Proteomes" id="UP000237271"/>
    </source>
</evidence>
<name>A0A2P4XU57_9STRA</name>
<dbReference type="Proteomes" id="UP000237271">
    <property type="component" value="Unassembled WGS sequence"/>
</dbReference>
<keyword evidence="2" id="KW-1185">Reference proteome</keyword>
<organism evidence="1 2">
    <name type="scientific">Phytophthora palmivora</name>
    <dbReference type="NCBI Taxonomy" id="4796"/>
    <lineage>
        <taxon>Eukaryota</taxon>
        <taxon>Sar</taxon>
        <taxon>Stramenopiles</taxon>
        <taxon>Oomycota</taxon>
        <taxon>Peronosporomycetes</taxon>
        <taxon>Peronosporales</taxon>
        <taxon>Peronosporaceae</taxon>
        <taxon>Phytophthora</taxon>
    </lineage>
</organism>
<protein>
    <submittedName>
        <fullName evidence="1">Purple acid phosphatase 23-like</fullName>
    </submittedName>
</protein>
<proteinExistence type="predicted"/>
<reference evidence="1 2" key="1">
    <citation type="journal article" date="2017" name="Genome Biol. Evol.">
        <title>Phytophthora megakarya and P. palmivora, closely related causal agents of cacao black pod rot, underwent increases in genome sizes and gene numbers by different mechanisms.</title>
        <authorList>
            <person name="Ali S.S."/>
            <person name="Shao J."/>
            <person name="Lary D.J."/>
            <person name="Kronmiller B."/>
            <person name="Shen D."/>
            <person name="Strem M.D."/>
            <person name="Amoako-Attah I."/>
            <person name="Akrofi A.Y."/>
            <person name="Begoude B.A."/>
            <person name="Ten Hoopen G.M."/>
            <person name="Coulibaly K."/>
            <person name="Kebe B.I."/>
            <person name="Melnick R.L."/>
            <person name="Guiltinan M.J."/>
            <person name="Tyler B.M."/>
            <person name="Meinhardt L.W."/>
            <person name="Bailey B.A."/>
        </authorList>
    </citation>
    <scope>NUCLEOTIDE SEQUENCE [LARGE SCALE GENOMIC DNA]</scope>
    <source>
        <strain evidence="2">sbr112.9</strain>
    </source>
</reference>
<comment type="caution">
    <text evidence="1">The sequence shown here is derived from an EMBL/GenBank/DDBJ whole genome shotgun (WGS) entry which is preliminary data.</text>
</comment>
<dbReference type="AlphaFoldDB" id="A0A2P4XU57"/>
<sequence>MVRQLRALERATAAAIQALGPLEQRVNTLHQRIVEPLSRRRDPSVTNSRADSGFSNSRGVRRVFADFIALLASDVSSSASFRRRLSLDTYSRAGRGFGNLRGAIDGESPAGDLAEQSTLTPTDSQLLQLAKLVIGVARNPP</sequence>
<evidence type="ECO:0000313" key="1">
    <source>
        <dbReference type="EMBL" id="POM69062.1"/>
    </source>
</evidence>
<dbReference type="EMBL" id="NCKW01007955">
    <property type="protein sequence ID" value="POM69062.1"/>
    <property type="molecule type" value="Genomic_DNA"/>
</dbReference>
<accession>A0A2P4XU57</accession>
<gene>
    <name evidence="1" type="ORF">PHPALM_14696</name>
</gene>